<comment type="subcellular location">
    <subcellularLocation>
        <location evidence="1">Nucleus</location>
    </subcellularLocation>
</comment>
<sequence length="812" mass="91284">MCARILACPLCSQPGFLTLDALRAGLVSVATRPLVCPVCNEVLLGIDKLTIHLFGHTINLSSDAAESSKLGTVDEQLVAVHNAHNVAPQDWNVLIQQLGKAQTVDNGNDRICTELSDSGGSNTGGNISAVDSRSKAQNQNLRGASQSNFVSDYNYDVIKVNILPQSNESHSAILTATNLQQGPLKTNCAMQYFCNDNVKHLNVPQESIQAEKTVLSDLINVTKAAGAIDTNIYQDIEGKCVESNIVANNRGQRITKERLMIDLIEKEHGISSFQSSQNPVPNVCTSESPKERDVEQDLPKAKEMNTGDQHSTSEHRQILPHMQANMGKSFRTVTPKEKTERCNVCGFHFPDANILVLHKQLVHEQDSSNSSEKVLKNYSCHLCSKVFKMRGSLMVHMRVAHVGFNSGSLTKDDQIEVTCSDAGYTCPTCGKKFKKVRLSPRVLFVKLEQHVVQHLKTHEGKQWECDTCSKMFTTKYFLKKHKRLHSGEMPYKCKICDKSFTFQQSYHKHRLYHKDDKPHTCATCGRSFKELSTLHNHERIHTGEKPFACETCGKCFRQRVSYLVHRRIHTGVMPYKCTMCGKSFRYKVSQRTHKCPAQASSNIQPLSDIIVQEIDSGTVNKPQTTDTLQESQASMTTAVDDENKFMLIINVQGQHVLALQSEMNDVSSEKKERSIEFRDTNDVNKNSKKNKTWNAKSLTAGFEESARSIERIQSDNEKINTKNTNDFFSMVMSPLETSISSPTFEMEHLRVSSPKRKEDSIDSYTDFQVSNNMQLNLPGIEQSFNRDKNVTDSLQTINEESLKELLYGMDRK</sequence>
<dbReference type="FunFam" id="3.30.160.60:FF:000870">
    <property type="entry name" value="zinc finger protein 197 isoform X1"/>
    <property type="match status" value="1"/>
</dbReference>
<keyword evidence="2" id="KW-0479">Metal-binding</keyword>
<dbReference type="InterPro" id="IPR013087">
    <property type="entry name" value="Znf_C2H2_type"/>
</dbReference>
<dbReference type="FunFam" id="3.30.160.60:FF:001573">
    <property type="entry name" value="Zinc finger protein 407"/>
    <property type="match status" value="1"/>
</dbReference>
<dbReference type="GO" id="GO:0005634">
    <property type="term" value="C:nucleus"/>
    <property type="evidence" value="ECO:0007669"/>
    <property type="project" value="UniProtKB-SubCell"/>
</dbReference>
<dbReference type="AlphaFoldDB" id="A0A6I9WWI3"/>
<dbReference type="Proteomes" id="UP000504615">
    <property type="component" value="Unplaced"/>
</dbReference>
<evidence type="ECO:0000256" key="7">
    <source>
        <dbReference type="PROSITE-ProRule" id="PRU00042"/>
    </source>
</evidence>
<feature type="region of interest" description="Disordered" evidence="8">
    <location>
        <begin position="113"/>
        <end position="143"/>
    </location>
</feature>
<accession>A0A6I9WWI3</accession>
<name>A0A6I9WWI3_9HYME</name>
<evidence type="ECO:0000313" key="10">
    <source>
        <dbReference type="Proteomes" id="UP000504615"/>
    </source>
</evidence>
<feature type="domain" description="C2H2-type" evidence="9">
    <location>
        <begin position="491"/>
        <end position="518"/>
    </location>
</feature>
<evidence type="ECO:0000256" key="8">
    <source>
        <dbReference type="SAM" id="MobiDB-lite"/>
    </source>
</evidence>
<dbReference type="KEGG" id="pbar:105433976"/>
<dbReference type="PROSITE" id="PS50157">
    <property type="entry name" value="ZINC_FINGER_C2H2_2"/>
    <property type="match status" value="7"/>
</dbReference>
<feature type="domain" description="C2H2-type" evidence="9">
    <location>
        <begin position="575"/>
        <end position="605"/>
    </location>
</feature>
<dbReference type="GeneID" id="105433976"/>
<evidence type="ECO:0000256" key="1">
    <source>
        <dbReference type="ARBA" id="ARBA00004123"/>
    </source>
</evidence>
<dbReference type="PROSITE" id="PS00028">
    <property type="entry name" value="ZINC_FINGER_C2H2_1"/>
    <property type="match status" value="6"/>
</dbReference>
<dbReference type="OrthoDB" id="654211at2759"/>
<evidence type="ECO:0000313" key="11">
    <source>
        <dbReference type="RefSeq" id="XP_011647809.1"/>
    </source>
</evidence>
<evidence type="ECO:0000256" key="3">
    <source>
        <dbReference type="ARBA" id="ARBA00022737"/>
    </source>
</evidence>
<dbReference type="SMART" id="SM00355">
    <property type="entry name" value="ZnF_C2H2"/>
    <property type="match status" value="9"/>
</dbReference>
<keyword evidence="4 7" id="KW-0863">Zinc-finger</keyword>
<dbReference type="InterPro" id="IPR036236">
    <property type="entry name" value="Znf_C2H2_sf"/>
</dbReference>
<evidence type="ECO:0000259" key="9">
    <source>
        <dbReference type="PROSITE" id="PS50157"/>
    </source>
</evidence>
<evidence type="ECO:0000256" key="5">
    <source>
        <dbReference type="ARBA" id="ARBA00022833"/>
    </source>
</evidence>
<feature type="compositionally biased region" description="Polar residues" evidence="8">
    <location>
        <begin position="271"/>
        <end position="287"/>
    </location>
</feature>
<dbReference type="PANTHER" id="PTHR24406">
    <property type="entry name" value="TRANSCRIPTIONAL REPRESSOR CTCFL-RELATED"/>
    <property type="match status" value="1"/>
</dbReference>
<keyword evidence="6" id="KW-0539">Nucleus</keyword>
<dbReference type="FunFam" id="3.30.160.60:FF:001253">
    <property type="entry name" value="Zinc finger protein 408"/>
    <property type="match status" value="1"/>
</dbReference>
<dbReference type="GO" id="GO:0008270">
    <property type="term" value="F:zinc ion binding"/>
    <property type="evidence" value="ECO:0007669"/>
    <property type="project" value="UniProtKB-KW"/>
</dbReference>
<feature type="compositionally biased region" description="Polar residues" evidence="8">
    <location>
        <begin position="115"/>
        <end position="143"/>
    </location>
</feature>
<keyword evidence="10" id="KW-1185">Reference proteome</keyword>
<dbReference type="FunFam" id="3.30.160.60:FF:003317">
    <property type="entry name" value="Zinc finger protein 322"/>
    <property type="match status" value="1"/>
</dbReference>
<feature type="compositionally biased region" description="Basic and acidic residues" evidence="8">
    <location>
        <begin position="288"/>
        <end position="314"/>
    </location>
</feature>
<feature type="domain" description="C2H2-type" evidence="9">
    <location>
        <begin position="519"/>
        <end position="546"/>
    </location>
</feature>
<evidence type="ECO:0000256" key="4">
    <source>
        <dbReference type="ARBA" id="ARBA00022771"/>
    </source>
</evidence>
<feature type="region of interest" description="Disordered" evidence="8">
    <location>
        <begin position="270"/>
        <end position="314"/>
    </location>
</feature>
<keyword evidence="3" id="KW-0677">Repeat</keyword>
<feature type="domain" description="C2H2-type" evidence="9">
    <location>
        <begin position="340"/>
        <end position="368"/>
    </location>
</feature>
<dbReference type="FunFam" id="3.30.160.60:FF:001297">
    <property type="entry name" value="Zinc finger and SCAN domain-containing protein 2"/>
    <property type="match status" value="1"/>
</dbReference>
<proteinExistence type="predicted"/>
<dbReference type="Pfam" id="PF00096">
    <property type="entry name" value="zf-C2H2"/>
    <property type="match status" value="4"/>
</dbReference>
<feature type="domain" description="C2H2-type" evidence="9">
    <location>
        <begin position="463"/>
        <end position="490"/>
    </location>
</feature>
<keyword evidence="5" id="KW-0862">Zinc</keyword>
<reference evidence="11" key="1">
    <citation type="submission" date="2025-08" db="UniProtKB">
        <authorList>
            <consortium name="RefSeq"/>
        </authorList>
    </citation>
    <scope>IDENTIFICATION</scope>
</reference>
<dbReference type="RefSeq" id="XP_011647809.1">
    <property type="nucleotide sequence ID" value="XM_011649507.2"/>
</dbReference>
<dbReference type="InterPro" id="IPR050888">
    <property type="entry name" value="ZnF_C2H2-type_TF"/>
</dbReference>
<protein>
    <submittedName>
        <fullName evidence="11">Zinc finger protein 180 isoform X1</fullName>
    </submittedName>
</protein>
<feature type="domain" description="C2H2-type" evidence="9">
    <location>
        <begin position="547"/>
        <end position="574"/>
    </location>
</feature>
<feature type="domain" description="C2H2-type" evidence="9">
    <location>
        <begin position="378"/>
        <end position="406"/>
    </location>
</feature>
<evidence type="ECO:0000256" key="2">
    <source>
        <dbReference type="ARBA" id="ARBA00022723"/>
    </source>
</evidence>
<organism evidence="10 11">
    <name type="scientific">Pogonomyrmex barbatus</name>
    <name type="common">red harvester ant</name>
    <dbReference type="NCBI Taxonomy" id="144034"/>
    <lineage>
        <taxon>Eukaryota</taxon>
        <taxon>Metazoa</taxon>
        <taxon>Ecdysozoa</taxon>
        <taxon>Arthropoda</taxon>
        <taxon>Hexapoda</taxon>
        <taxon>Insecta</taxon>
        <taxon>Pterygota</taxon>
        <taxon>Neoptera</taxon>
        <taxon>Endopterygota</taxon>
        <taxon>Hymenoptera</taxon>
        <taxon>Apocrita</taxon>
        <taxon>Aculeata</taxon>
        <taxon>Formicoidea</taxon>
        <taxon>Formicidae</taxon>
        <taxon>Myrmicinae</taxon>
        <taxon>Pogonomyrmex</taxon>
    </lineage>
</organism>
<dbReference type="Gene3D" id="3.30.160.60">
    <property type="entry name" value="Classic Zinc Finger"/>
    <property type="match status" value="6"/>
</dbReference>
<evidence type="ECO:0000256" key="6">
    <source>
        <dbReference type="ARBA" id="ARBA00023242"/>
    </source>
</evidence>
<dbReference type="SUPFAM" id="SSF57667">
    <property type="entry name" value="beta-beta-alpha zinc fingers"/>
    <property type="match status" value="4"/>
</dbReference>
<gene>
    <name evidence="11" type="primary">LOC105433976</name>
</gene>